<gene>
    <name evidence="2" type="ORF">Tci_924429</name>
</gene>
<evidence type="ECO:0000313" key="2">
    <source>
        <dbReference type="EMBL" id="GFD52460.1"/>
    </source>
</evidence>
<comment type="caution">
    <text evidence="2">The sequence shown here is derived from an EMBL/GenBank/DDBJ whole genome shotgun (WGS) entry which is preliminary data.</text>
</comment>
<dbReference type="AlphaFoldDB" id="A0A699X1T1"/>
<sequence>GGGVAHRGGGAGIRAAQALGRPARAHCGRGRHLAGYCLRGAGHRTQSAGVLQRAGPHYAHQCGAAPNPDTHRGGAGLSRAAG</sequence>
<protein>
    <submittedName>
        <fullName evidence="2">Uncharacterized protein</fullName>
    </submittedName>
</protein>
<accession>A0A699X1T1</accession>
<feature type="non-terminal residue" evidence="2">
    <location>
        <position position="82"/>
    </location>
</feature>
<evidence type="ECO:0000256" key="1">
    <source>
        <dbReference type="SAM" id="MobiDB-lite"/>
    </source>
</evidence>
<feature type="non-terminal residue" evidence="2">
    <location>
        <position position="1"/>
    </location>
</feature>
<reference evidence="2" key="1">
    <citation type="journal article" date="2019" name="Sci. Rep.">
        <title>Draft genome of Tanacetum cinerariifolium, the natural source of mosquito coil.</title>
        <authorList>
            <person name="Yamashiro T."/>
            <person name="Shiraishi A."/>
            <person name="Satake H."/>
            <person name="Nakayama K."/>
        </authorList>
    </citation>
    <scope>NUCLEOTIDE SEQUENCE</scope>
</reference>
<proteinExistence type="predicted"/>
<dbReference type="EMBL" id="BKCJ011782520">
    <property type="protein sequence ID" value="GFD52460.1"/>
    <property type="molecule type" value="Genomic_DNA"/>
</dbReference>
<name>A0A699X1T1_TANCI</name>
<organism evidence="2">
    <name type="scientific">Tanacetum cinerariifolium</name>
    <name type="common">Dalmatian daisy</name>
    <name type="synonym">Chrysanthemum cinerariifolium</name>
    <dbReference type="NCBI Taxonomy" id="118510"/>
    <lineage>
        <taxon>Eukaryota</taxon>
        <taxon>Viridiplantae</taxon>
        <taxon>Streptophyta</taxon>
        <taxon>Embryophyta</taxon>
        <taxon>Tracheophyta</taxon>
        <taxon>Spermatophyta</taxon>
        <taxon>Magnoliopsida</taxon>
        <taxon>eudicotyledons</taxon>
        <taxon>Gunneridae</taxon>
        <taxon>Pentapetalae</taxon>
        <taxon>asterids</taxon>
        <taxon>campanulids</taxon>
        <taxon>Asterales</taxon>
        <taxon>Asteraceae</taxon>
        <taxon>Asteroideae</taxon>
        <taxon>Anthemideae</taxon>
        <taxon>Anthemidinae</taxon>
        <taxon>Tanacetum</taxon>
    </lineage>
</organism>
<feature type="region of interest" description="Disordered" evidence="1">
    <location>
        <begin position="59"/>
        <end position="82"/>
    </location>
</feature>